<dbReference type="InterPro" id="IPR001878">
    <property type="entry name" value="Znf_CCHC"/>
</dbReference>
<feature type="domain" description="CCHC-type" evidence="3">
    <location>
        <begin position="34"/>
        <end position="47"/>
    </location>
</feature>
<keyword evidence="1" id="KW-0862">Zinc</keyword>
<dbReference type="GO" id="GO:0003676">
    <property type="term" value="F:nucleic acid binding"/>
    <property type="evidence" value="ECO:0007669"/>
    <property type="project" value="InterPro"/>
</dbReference>
<protein>
    <submittedName>
        <fullName evidence="5">Uncharacterized protein LOC108838626</fullName>
    </submittedName>
    <submittedName>
        <fullName evidence="6">Uncharacterized protein LOC130495533</fullName>
    </submittedName>
</protein>
<accession>A0A6J0M3W5</accession>
<dbReference type="KEGG" id="rsz:108838626"/>
<name>A0A6J0M3W5_RAPSA</name>
<evidence type="ECO:0000313" key="5">
    <source>
        <dbReference type="RefSeq" id="XP_018467032.1"/>
    </source>
</evidence>
<reference evidence="5 6" key="2">
    <citation type="submission" date="2025-04" db="UniProtKB">
        <authorList>
            <consortium name="RefSeq"/>
        </authorList>
    </citation>
    <scope>IDENTIFICATION</scope>
    <source>
        <tissue evidence="5 6">Leaf</tissue>
    </source>
</reference>
<feature type="region of interest" description="Disordered" evidence="2">
    <location>
        <begin position="82"/>
        <end position="102"/>
    </location>
</feature>
<organism evidence="4 5">
    <name type="scientific">Raphanus sativus</name>
    <name type="common">Radish</name>
    <name type="synonym">Raphanus raphanistrum var. sativus</name>
    <dbReference type="NCBI Taxonomy" id="3726"/>
    <lineage>
        <taxon>Eukaryota</taxon>
        <taxon>Viridiplantae</taxon>
        <taxon>Streptophyta</taxon>
        <taxon>Embryophyta</taxon>
        <taxon>Tracheophyta</taxon>
        <taxon>Spermatophyta</taxon>
        <taxon>Magnoliopsida</taxon>
        <taxon>eudicotyledons</taxon>
        <taxon>Gunneridae</taxon>
        <taxon>Pentapetalae</taxon>
        <taxon>rosids</taxon>
        <taxon>malvids</taxon>
        <taxon>Brassicales</taxon>
        <taxon>Brassicaceae</taxon>
        <taxon>Brassiceae</taxon>
        <taxon>Raphanus</taxon>
    </lineage>
</organism>
<dbReference type="KEGG" id="rsz:130495533"/>
<sequence>MELDRVFPKLIALDDKQGSIFLVDVEYTWIPSTCKRCGNLGHKAKRCLLPPKPSQDSTLPSNSASISADIPTVDIDVILHQSDNSTSSSETIHQKDQKTTENISRTALESAAPVVQSLTNNTEGLEPDVPHAEDQVVAFSTSNTSSTLVDSQSTPTTTSVMEISPSAIISSEVQTPFADPLTTTSQVSVFESPSRFTVLGVVDEAETELSSSFSLTRGGRETKPPIKYKDMEWNTVRGRGKRGRGGRGSYL</sequence>
<dbReference type="Proteomes" id="UP000504610">
    <property type="component" value="Chromosome 6"/>
</dbReference>
<dbReference type="PROSITE" id="PS50158">
    <property type="entry name" value="ZF_CCHC"/>
    <property type="match status" value="1"/>
</dbReference>
<evidence type="ECO:0000313" key="4">
    <source>
        <dbReference type="Proteomes" id="UP000504610"/>
    </source>
</evidence>
<dbReference type="RefSeq" id="XP_056842917.1">
    <property type="nucleotide sequence ID" value="XM_056986937.1"/>
</dbReference>
<evidence type="ECO:0000259" key="3">
    <source>
        <dbReference type="PROSITE" id="PS50158"/>
    </source>
</evidence>
<dbReference type="RefSeq" id="XP_018467032.1">
    <property type="nucleotide sequence ID" value="XM_018611530.1"/>
</dbReference>
<feature type="compositionally biased region" description="Polar residues" evidence="2">
    <location>
        <begin position="82"/>
        <end position="91"/>
    </location>
</feature>
<evidence type="ECO:0000256" key="2">
    <source>
        <dbReference type="SAM" id="MobiDB-lite"/>
    </source>
</evidence>
<keyword evidence="4" id="KW-1185">Reference proteome</keyword>
<proteinExistence type="predicted"/>
<evidence type="ECO:0000256" key="1">
    <source>
        <dbReference type="PROSITE-ProRule" id="PRU00047"/>
    </source>
</evidence>
<dbReference type="GO" id="GO:0008270">
    <property type="term" value="F:zinc ion binding"/>
    <property type="evidence" value="ECO:0007669"/>
    <property type="project" value="UniProtKB-KW"/>
</dbReference>
<keyword evidence="1" id="KW-0863">Zinc-finger</keyword>
<keyword evidence="1" id="KW-0479">Metal-binding</keyword>
<reference evidence="4" key="1">
    <citation type="journal article" date="2019" name="Database">
        <title>The radish genome database (RadishGD): an integrated information resource for radish genomics.</title>
        <authorList>
            <person name="Yu H.J."/>
            <person name="Baek S."/>
            <person name="Lee Y.J."/>
            <person name="Cho A."/>
            <person name="Mun J.H."/>
        </authorList>
    </citation>
    <scope>NUCLEOTIDE SEQUENCE [LARGE SCALE GENOMIC DNA]</scope>
    <source>
        <strain evidence="4">cv. WK10039</strain>
    </source>
</reference>
<dbReference type="AlphaFoldDB" id="A0A6J0M3W5"/>
<dbReference type="GeneID" id="108838626"/>
<dbReference type="OrthoDB" id="1078159at2759"/>
<gene>
    <name evidence="5" type="primary">LOC108838626</name>
    <name evidence="6" type="synonym">LOC130495533</name>
</gene>
<evidence type="ECO:0000313" key="6">
    <source>
        <dbReference type="RefSeq" id="XP_056842917.1"/>
    </source>
</evidence>